<proteinExistence type="predicted"/>
<sequence length="414" mass="47430">MVDLPPSIDELNEYGKFSYLNEMHTMASKMAQCFTDNATLSKLLKLAVDCIEDERGSMRELFKDTYQRPQSKKAVALVLRCSELYLDLGYWFQLTHADLRLKEKGESDEVIESVKTCFRDTNLTDRYSISSPIIELTLTRLEMMTFFETRQKESYKFISVMPDDPLSNFVVKTPDPPDEAELMNNSKIPDDELHPSSLLINDEEYLEKRETYVWSVYRSFRPLGSLFCLLWYIIFSAMSIQAITVEYRPFPAVSIMSAGLGLALLCAEIASLRVCLIACFKPKSSINCIYPGIDLYYIQYFASCIGSLAIVIALIIDKKSVQMGVNVMAIQMLISVIVPFFFWPCFFSKIKRVERKFKWVRAGFFTSCWWMVVKIVFCIIFTPGIHGVQVLIASALRNKPSTTLSAEQQEIDDV</sequence>
<dbReference type="EMBL" id="JAPFFF010000014">
    <property type="protein sequence ID" value="KAK8870975.1"/>
    <property type="molecule type" value="Genomic_DNA"/>
</dbReference>
<organism evidence="2 3">
    <name type="scientific">Tritrichomonas musculus</name>
    <dbReference type="NCBI Taxonomy" id="1915356"/>
    <lineage>
        <taxon>Eukaryota</taxon>
        <taxon>Metamonada</taxon>
        <taxon>Parabasalia</taxon>
        <taxon>Tritrichomonadida</taxon>
        <taxon>Tritrichomonadidae</taxon>
        <taxon>Tritrichomonas</taxon>
    </lineage>
</organism>
<feature type="transmembrane region" description="Helical" evidence="1">
    <location>
        <begin position="297"/>
        <end position="316"/>
    </location>
</feature>
<evidence type="ECO:0000256" key="1">
    <source>
        <dbReference type="SAM" id="Phobius"/>
    </source>
</evidence>
<protein>
    <recommendedName>
        <fullName evidence="4">RGS domain-containing protein</fullName>
    </recommendedName>
</protein>
<keyword evidence="3" id="KW-1185">Reference proteome</keyword>
<reference evidence="2 3" key="1">
    <citation type="submission" date="2024-04" db="EMBL/GenBank/DDBJ databases">
        <title>Tritrichomonas musculus Genome.</title>
        <authorList>
            <person name="Alves-Ferreira E."/>
            <person name="Grigg M."/>
            <person name="Lorenzi H."/>
            <person name="Galac M."/>
        </authorList>
    </citation>
    <scope>NUCLEOTIDE SEQUENCE [LARGE SCALE GENOMIC DNA]</scope>
    <source>
        <strain evidence="2 3">EAF2021</strain>
    </source>
</reference>
<comment type="caution">
    <text evidence="2">The sequence shown here is derived from an EMBL/GenBank/DDBJ whole genome shotgun (WGS) entry which is preliminary data.</text>
</comment>
<gene>
    <name evidence="2" type="ORF">M9Y10_008888</name>
</gene>
<dbReference type="Proteomes" id="UP001470230">
    <property type="component" value="Unassembled WGS sequence"/>
</dbReference>
<keyword evidence="1" id="KW-0812">Transmembrane</keyword>
<feature type="transmembrane region" description="Helical" evidence="1">
    <location>
        <begin position="359"/>
        <end position="382"/>
    </location>
</feature>
<accession>A0ABR2J0C9</accession>
<keyword evidence="1" id="KW-1133">Transmembrane helix</keyword>
<feature type="transmembrane region" description="Helical" evidence="1">
    <location>
        <begin position="255"/>
        <end position="276"/>
    </location>
</feature>
<evidence type="ECO:0000313" key="3">
    <source>
        <dbReference type="Proteomes" id="UP001470230"/>
    </source>
</evidence>
<name>A0ABR2J0C9_9EUKA</name>
<feature type="transmembrane region" description="Helical" evidence="1">
    <location>
        <begin position="223"/>
        <end position="243"/>
    </location>
</feature>
<evidence type="ECO:0008006" key="4">
    <source>
        <dbReference type="Google" id="ProtNLM"/>
    </source>
</evidence>
<evidence type="ECO:0000313" key="2">
    <source>
        <dbReference type="EMBL" id="KAK8870975.1"/>
    </source>
</evidence>
<feature type="transmembrane region" description="Helical" evidence="1">
    <location>
        <begin position="328"/>
        <end position="347"/>
    </location>
</feature>
<keyword evidence="1" id="KW-0472">Membrane</keyword>